<dbReference type="EMBL" id="LSRX01000215">
    <property type="protein sequence ID" value="OLQ04227.1"/>
    <property type="molecule type" value="Genomic_DNA"/>
</dbReference>
<keyword evidence="2" id="KW-1133">Transmembrane helix</keyword>
<protein>
    <submittedName>
        <fullName evidence="3">Uncharacterized protein</fullName>
    </submittedName>
</protein>
<evidence type="ECO:0000256" key="2">
    <source>
        <dbReference type="SAM" id="Phobius"/>
    </source>
</evidence>
<feature type="transmembrane region" description="Helical" evidence="2">
    <location>
        <begin position="93"/>
        <end position="113"/>
    </location>
</feature>
<name>A0A1Q9E9Y8_SYMMI</name>
<feature type="transmembrane region" description="Helical" evidence="2">
    <location>
        <begin position="52"/>
        <end position="73"/>
    </location>
</feature>
<feature type="transmembrane region" description="Helical" evidence="2">
    <location>
        <begin position="354"/>
        <end position="373"/>
    </location>
</feature>
<dbReference type="SUPFAM" id="SSF103473">
    <property type="entry name" value="MFS general substrate transporter"/>
    <property type="match status" value="1"/>
</dbReference>
<feature type="transmembrane region" description="Helical" evidence="2">
    <location>
        <begin position="150"/>
        <end position="173"/>
    </location>
</feature>
<gene>
    <name evidence="3" type="ORF">AK812_SmicGene12721</name>
</gene>
<feature type="transmembrane region" description="Helical" evidence="2">
    <location>
        <begin position="435"/>
        <end position="455"/>
    </location>
</feature>
<keyword evidence="2" id="KW-0812">Transmembrane</keyword>
<proteinExistence type="predicted"/>
<comment type="caution">
    <text evidence="3">The sequence shown here is derived from an EMBL/GenBank/DDBJ whole genome shotgun (WGS) entry which is preliminary data.</text>
</comment>
<dbReference type="AlphaFoldDB" id="A0A1Q9E9Y8"/>
<reference evidence="3 4" key="1">
    <citation type="submission" date="2016-02" db="EMBL/GenBank/DDBJ databases">
        <title>Genome analysis of coral dinoflagellate symbionts highlights evolutionary adaptations to a symbiotic lifestyle.</title>
        <authorList>
            <person name="Aranda M."/>
            <person name="Li Y."/>
            <person name="Liew Y.J."/>
            <person name="Baumgarten S."/>
            <person name="Simakov O."/>
            <person name="Wilson M."/>
            <person name="Piel J."/>
            <person name="Ashoor H."/>
            <person name="Bougouffa S."/>
            <person name="Bajic V.B."/>
            <person name="Ryu T."/>
            <person name="Ravasi T."/>
            <person name="Bayer T."/>
            <person name="Micklem G."/>
            <person name="Kim H."/>
            <person name="Bhak J."/>
            <person name="Lajeunesse T.C."/>
            <person name="Voolstra C.R."/>
        </authorList>
    </citation>
    <scope>NUCLEOTIDE SEQUENCE [LARGE SCALE GENOMIC DNA]</scope>
    <source>
        <strain evidence="3 4">CCMP2467</strain>
    </source>
</reference>
<evidence type="ECO:0000256" key="1">
    <source>
        <dbReference type="SAM" id="MobiDB-lite"/>
    </source>
</evidence>
<feature type="transmembrane region" description="Helical" evidence="2">
    <location>
        <begin position="180"/>
        <end position="203"/>
    </location>
</feature>
<accession>A0A1Q9E9Y8</accession>
<dbReference type="OrthoDB" id="441176at2759"/>
<dbReference type="InterPro" id="IPR036259">
    <property type="entry name" value="MFS_trans_sf"/>
</dbReference>
<dbReference type="Proteomes" id="UP000186817">
    <property type="component" value="Unassembled WGS sequence"/>
</dbReference>
<feature type="transmembrane region" description="Helical" evidence="2">
    <location>
        <begin position="125"/>
        <end position="144"/>
    </location>
</feature>
<sequence>MRSLQWPVAKWSAVFPPQLEYSTEQLMPHTSLCAMVCMCENRSRQRVFSDGTVYVAFLAVGTSCGWFVINGLFNLIANEPDVSQGGKMMGEVTLVGSIVSLLLCGCYFLWMITFGKPARRTEQRWSSGLIVLGVISFAMLAMGWDVGPPSYPMVLATAVTGSIVGNASILMLFPLISTYYGGWLVAPVRAGTDISSMFTAFLAQLQSPDGETHTFPTWLLFVFYTLISCLGLVAWTVILRKGIGLREKEMPTKGLEAPRMDVEIPPADVVDEETTSTTASESSTRGEDADTPQSFCMAQLSSLQCPRQLILPVVLATLTQITQWSLAGTLGQIGAEMADPVACDGKVGRHIWRVSLTLSQILVPVGSLFSSLAACPRPIFVFLCLLQYLSCLLICTATAGLWRGFWTSYLITMAYRYIGDAPSVPKSLKHSAGALLSLLAVIVVNGTNLFLGAAVTGEQIACWDP</sequence>
<evidence type="ECO:0000313" key="4">
    <source>
        <dbReference type="Proteomes" id="UP000186817"/>
    </source>
</evidence>
<feature type="region of interest" description="Disordered" evidence="1">
    <location>
        <begin position="266"/>
        <end position="291"/>
    </location>
</feature>
<organism evidence="3 4">
    <name type="scientific">Symbiodinium microadriaticum</name>
    <name type="common">Dinoflagellate</name>
    <name type="synonym">Zooxanthella microadriatica</name>
    <dbReference type="NCBI Taxonomy" id="2951"/>
    <lineage>
        <taxon>Eukaryota</taxon>
        <taxon>Sar</taxon>
        <taxon>Alveolata</taxon>
        <taxon>Dinophyceae</taxon>
        <taxon>Suessiales</taxon>
        <taxon>Symbiodiniaceae</taxon>
        <taxon>Symbiodinium</taxon>
    </lineage>
</organism>
<feature type="transmembrane region" description="Helical" evidence="2">
    <location>
        <begin position="379"/>
        <end position="402"/>
    </location>
</feature>
<feature type="transmembrane region" description="Helical" evidence="2">
    <location>
        <begin position="215"/>
        <end position="238"/>
    </location>
</feature>
<keyword evidence="4" id="KW-1185">Reference proteome</keyword>
<keyword evidence="2" id="KW-0472">Membrane</keyword>
<dbReference type="OMA" id="GNASILM"/>
<evidence type="ECO:0000313" key="3">
    <source>
        <dbReference type="EMBL" id="OLQ04227.1"/>
    </source>
</evidence>